<sequence>MRSYLLAGVLALLAGVGAGCSTIDKLNPFSSSVKLPELAPVKATAQVTTVWRGSVPKSGDYVLLPARVDDTVYAAGRDGTIVRLDGGRQIWKLDAGVKISGGVGASDKLVVVGSPKGEVRAFGVDGKPLWESRVSSEVLAPPAVGDDVVLVRSSDSRIHALDPSDGKRKWIYQRATPSLALRSIAGPVILDKAALAGFSGGKLLALSLANGGPLWEATVALPRGATELERIADVTSAPVLGPRQVCAAAYQGRLGCFDPASGNALWTREISSIAGMDSDGQAIYVTDDKGAVHALDINTGASIWKQDKLQLRGVTRPLVVGAHVAVADSKGLVHLLRRADGEFAARLVADSSGVRADLVRLSESSFLVQCVSGDLFALSVQ</sequence>
<dbReference type="InterPro" id="IPR002372">
    <property type="entry name" value="PQQ_rpt_dom"/>
</dbReference>
<accession>A0A9D7HNA8</accession>
<dbReference type="PANTHER" id="PTHR34512">
    <property type="entry name" value="CELL SURFACE PROTEIN"/>
    <property type="match status" value="1"/>
</dbReference>
<keyword evidence="2 4" id="KW-0472">Membrane</keyword>
<evidence type="ECO:0000313" key="7">
    <source>
        <dbReference type="Proteomes" id="UP000807785"/>
    </source>
</evidence>
<comment type="caution">
    <text evidence="6">The sequence shown here is derived from an EMBL/GenBank/DDBJ whole genome shotgun (WGS) entry which is preliminary data.</text>
</comment>
<comment type="subunit">
    <text evidence="4">Part of the Bam complex.</text>
</comment>
<dbReference type="NCBIfam" id="TIGR03300">
    <property type="entry name" value="assembly_YfgL"/>
    <property type="match status" value="1"/>
</dbReference>
<evidence type="ECO:0000313" key="6">
    <source>
        <dbReference type="EMBL" id="MBK6974979.1"/>
    </source>
</evidence>
<dbReference type="GO" id="GO:0051205">
    <property type="term" value="P:protein insertion into membrane"/>
    <property type="evidence" value="ECO:0007669"/>
    <property type="project" value="UniProtKB-UniRule"/>
</dbReference>
<evidence type="ECO:0000259" key="5">
    <source>
        <dbReference type="Pfam" id="PF13360"/>
    </source>
</evidence>
<keyword evidence="4" id="KW-0449">Lipoprotein</keyword>
<dbReference type="InterPro" id="IPR011047">
    <property type="entry name" value="Quinoprotein_ADH-like_sf"/>
</dbReference>
<dbReference type="PANTHER" id="PTHR34512:SF30">
    <property type="entry name" value="OUTER MEMBRANE PROTEIN ASSEMBLY FACTOR BAMB"/>
    <property type="match status" value="1"/>
</dbReference>
<dbReference type="Gene3D" id="2.130.10.10">
    <property type="entry name" value="YVTN repeat-like/Quinoprotein amine dehydrogenase"/>
    <property type="match status" value="1"/>
</dbReference>
<dbReference type="SMART" id="SM00564">
    <property type="entry name" value="PQQ"/>
    <property type="match status" value="6"/>
</dbReference>
<keyword evidence="1 4" id="KW-0732">Signal</keyword>
<dbReference type="HAMAP" id="MF_00923">
    <property type="entry name" value="OM_assembly_BamB"/>
    <property type="match status" value="1"/>
</dbReference>
<dbReference type="SUPFAM" id="SSF50998">
    <property type="entry name" value="Quinoprotein alcohol dehydrogenase-like"/>
    <property type="match status" value="1"/>
</dbReference>
<dbReference type="InterPro" id="IPR017687">
    <property type="entry name" value="BamB"/>
</dbReference>
<dbReference type="GO" id="GO:0043165">
    <property type="term" value="P:Gram-negative-bacterium-type cell outer membrane assembly"/>
    <property type="evidence" value="ECO:0007669"/>
    <property type="project" value="UniProtKB-UniRule"/>
</dbReference>
<evidence type="ECO:0000256" key="1">
    <source>
        <dbReference type="ARBA" id="ARBA00022729"/>
    </source>
</evidence>
<dbReference type="AlphaFoldDB" id="A0A9D7HNA8"/>
<feature type="domain" description="Pyrrolo-quinoline quinone repeat" evidence="5">
    <location>
        <begin position="77"/>
        <end position="306"/>
    </location>
</feature>
<proteinExistence type="inferred from homology"/>
<evidence type="ECO:0000256" key="3">
    <source>
        <dbReference type="ARBA" id="ARBA00023237"/>
    </source>
</evidence>
<name>A0A9D7HNA8_9PROT</name>
<dbReference type="PROSITE" id="PS51257">
    <property type="entry name" value="PROKAR_LIPOPROTEIN"/>
    <property type="match status" value="1"/>
</dbReference>
<reference evidence="6" key="1">
    <citation type="submission" date="2020-10" db="EMBL/GenBank/DDBJ databases">
        <title>Connecting structure to function with the recovery of over 1000 high-quality activated sludge metagenome-assembled genomes encoding full-length rRNA genes using long-read sequencing.</title>
        <authorList>
            <person name="Singleton C.M."/>
            <person name="Petriglieri F."/>
            <person name="Kristensen J.M."/>
            <person name="Kirkegaard R.H."/>
            <person name="Michaelsen T.Y."/>
            <person name="Andersen M.H."/>
            <person name="Karst S.M."/>
            <person name="Dueholm M.S."/>
            <person name="Nielsen P.H."/>
            <person name="Albertsen M."/>
        </authorList>
    </citation>
    <scope>NUCLEOTIDE SEQUENCE</scope>
    <source>
        <strain evidence="6">Bjer_18-Q3-R1-45_BAT3C.347</strain>
    </source>
</reference>
<comment type="subcellular location">
    <subcellularLocation>
        <location evidence="4">Cell outer membrane</location>
        <topology evidence="4">Lipid-anchor</topology>
    </subcellularLocation>
</comment>
<dbReference type="EMBL" id="JADJEV010000005">
    <property type="protein sequence ID" value="MBK6974979.1"/>
    <property type="molecule type" value="Genomic_DNA"/>
</dbReference>
<evidence type="ECO:0000256" key="2">
    <source>
        <dbReference type="ARBA" id="ARBA00023136"/>
    </source>
</evidence>
<gene>
    <name evidence="4 6" type="primary">bamB</name>
    <name evidence="6" type="ORF">IPH26_19280</name>
</gene>
<dbReference type="InterPro" id="IPR015943">
    <property type="entry name" value="WD40/YVTN_repeat-like_dom_sf"/>
</dbReference>
<dbReference type="Pfam" id="PF13360">
    <property type="entry name" value="PQQ_2"/>
    <property type="match status" value="1"/>
</dbReference>
<comment type="similarity">
    <text evidence="4">Belongs to the BamB family.</text>
</comment>
<keyword evidence="3 4" id="KW-0998">Cell outer membrane</keyword>
<organism evidence="6 7">
    <name type="scientific">Candidatus Methylophosphatis roskildensis</name>
    <dbReference type="NCBI Taxonomy" id="2899263"/>
    <lineage>
        <taxon>Bacteria</taxon>
        <taxon>Pseudomonadati</taxon>
        <taxon>Pseudomonadota</taxon>
        <taxon>Betaproteobacteria</taxon>
        <taxon>Nitrosomonadales</taxon>
        <taxon>Sterolibacteriaceae</taxon>
        <taxon>Candidatus Methylophosphatis</taxon>
    </lineage>
</organism>
<evidence type="ECO:0000256" key="4">
    <source>
        <dbReference type="HAMAP-Rule" id="MF_00923"/>
    </source>
</evidence>
<dbReference type="Proteomes" id="UP000807785">
    <property type="component" value="Unassembled WGS sequence"/>
</dbReference>
<keyword evidence="4" id="KW-0564">Palmitate</keyword>
<dbReference type="GO" id="GO:0009279">
    <property type="term" value="C:cell outer membrane"/>
    <property type="evidence" value="ECO:0007669"/>
    <property type="project" value="UniProtKB-SubCell"/>
</dbReference>
<dbReference type="InterPro" id="IPR018391">
    <property type="entry name" value="PQQ_b-propeller_rpt"/>
</dbReference>
<protein>
    <recommendedName>
        <fullName evidence="4">Outer membrane protein assembly factor BamB</fullName>
    </recommendedName>
</protein>
<comment type="function">
    <text evidence="4">Part of the outer membrane protein assembly complex, which is involved in assembly and insertion of beta-barrel proteins into the outer membrane.</text>
</comment>